<dbReference type="PROSITE" id="PS50005">
    <property type="entry name" value="TPR"/>
    <property type="match status" value="1"/>
</dbReference>
<accession>A0A2M9F0Z9</accession>
<organism evidence="2 3">
    <name type="scientific">Chryseomicrobium excrementi</name>
    <dbReference type="NCBI Taxonomy" id="2041346"/>
    <lineage>
        <taxon>Bacteria</taxon>
        <taxon>Bacillati</taxon>
        <taxon>Bacillota</taxon>
        <taxon>Bacilli</taxon>
        <taxon>Bacillales</taxon>
        <taxon>Caryophanaceae</taxon>
        <taxon>Chryseomicrobium</taxon>
    </lineage>
</organism>
<dbReference type="EMBL" id="PCGR01000002">
    <property type="protein sequence ID" value="PJK17139.1"/>
    <property type="molecule type" value="Genomic_DNA"/>
</dbReference>
<dbReference type="SUPFAM" id="SSF48452">
    <property type="entry name" value="TPR-like"/>
    <property type="match status" value="2"/>
</dbReference>
<evidence type="ECO:0000313" key="2">
    <source>
        <dbReference type="EMBL" id="PJK17139.1"/>
    </source>
</evidence>
<keyword evidence="3" id="KW-1185">Reference proteome</keyword>
<gene>
    <name evidence="2" type="ORF">CQS04_08300</name>
</gene>
<dbReference type="PANTHER" id="PTHR12558:SF13">
    <property type="entry name" value="CELL DIVISION CYCLE PROTEIN 27 HOMOLOG"/>
    <property type="match status" value="1"/>
</dbReference>
<feature type="repeat" description="TPR" evidence="1">
    <location>
        <begin position="257"/>
        <end position="290"/>
    </location>
</feature>
<sequence length="403" mass="47739">MNYKQYILDELDAQSLYYDPNANAYVKLTSDEELTEKELELLLKRIGYTKSMIEQKLNHIKNLLNLLTKHLIYTDYDKAEFVYSEVTAYDSFLPYTKSHRMALLLKIRFHIAKSQLDKIPPLLRQVKKLKKQFTPLEELLFEYLLGIQEMLQGDLESANTRLNHVIQNTPSLYGFEGEVYYHLSIVKTYLEEPSRAIYYGKKALDYLNQQYNYKRILHAQMSLAINCAYAKIYEDAAEYYDHLLRNAQLLNQQELIPHIYHNMGDLYFKMESYSMALAYFNMAANHFSKEDSQFGSCLFNLGLTELKLGKTEEARITFNRLYDVADKLKLENFKIYATYYHYYLTGDEEEAMRYLEEVLLPFTNSTPTEKTVNLIFSEMLVRYYKEKGDFEKAFSYITDEKYQ</sequence>
<dbReference type="SMART" id="SM00028">
    <property type="entry name" value="TPR"/>
    <property type="match status" value="3"/>
</dbReference>
<evidence type="ECO:0000256" key="1">
    <source>
        <dbReference type="PROSITE-ProRule" id="PRU00339"/>
    </source>
</evidence>
<dbReference type="Pfam" id="PF13424">
    <property type="entry name" value="TPR_12"/>
    <property type="match status" value="1"/>
</dbReference>
<evidence type="ECO:0000313" key="3">
    <source>
        <dbReference type="Proteomes" id="UP000228680"/>
    </source>
</evidence>
<comment type="caution">
    <text evidence="2">The sequence shown here is derived from an EMBL/GenBank/DDBJ whole genome shotgun (WGS) entry which is preliminary data.</text>
</comment>
<dbReference type="AlphaFoldDB" id="A0A2M9F0Z9"/>
<protein>
    <submittedName>
        <fullName evidence="2">Uncharacterized protein</fullName>
    </submittedName>
</protein>
<dbReference type="InterPro" id="IPR019734">
    <property type="entry name" value="TPR_rpt"/>
</dbReference>
<name>A0A2M9F0Z9_9BACL</name>
<dbReference type="PANTHER" id="PTHR12558">
    <property type="entry name" value="CELL DIVISION CYCLE 16,23,27"/>
    <property type="match status" value="1"/>
</dbReference>
<keyword evidence="1" id="KW-0802">TPR repeat</keyword>
<dbReference type="Gene3D" id="1.25.40.10">
    <property type="entry name" value="Tetratricopeptide repeat domain"/>
    <property type="match status" value="1"/>
</dbReference>
<dbReference type="InterPro" id="IPR011990">
    <property type="entry name" value="TPR-like_helical_dom_sf"/>
</dbReference>
<dbReference type="Gene3D" id="1.25.40.1000">
    <property type="match status" value="1"/>
</dbReference>
<dbReference type="Proteomes" id="UP000228680">
    <property type="component" value="Unassembled WGS sequence"/>
</dbReference>
<dbReference type="RefSeq" id="WP_100353682.1">
    <property type="nucleotide sequence ID" value="NZ_PCGR01000002.1"/>
</dbReference>
<proteinExistence type="predicted"/>
<reference evidence="2 3" key="1">
    <citation type="submission" date="2017-10" db="EMBL/GenBank/DDBJ databases">
        <title>Draft genome of Chryseomicrobium casticus sp. nov.</title>
        <authorList>
            <person name="Chakraborty R."/>
            <person name="Saha T."/>
        </authorList>
    </citation>
    <scope>NUCLEOTIDE SEQUENCE [LARGE SCALE GENOMIC DNA]</scope>
    <source>
        <strain evidence="2 3">ET03</strain>
    </source>
</reference>